<evidence type="ECO:0008006" key="3">
    <source>
        <dbReference type="Google" id="ProtNLM"/>
    </source>
</evidence>
<keyword evidence="2" id="KW-1185">Reference proteome</keyword>
<comment type="caution">
    <text evidence="1">The sequence shown here is derived from an EMBL/GenBank/DDBJ whole genome shotgun (WGS) entry which is preliminary data.</text>
</comment>
<gene>
    <name evidence="1" type="ORF">D7W81_07910</name>
</gene>
<dbReference type="Pfam" id="PF12306">
    <property type="entry name" value="PixA"/>
    <property type="match status" value="1"/>
</dbReference>
<name>A0A3A8R298_9BACT</name>
<evidence type="ECO:0000313" key="1">
    <source>
        <dbReference type="EMBL" id="RKH71282.1"/>
    </source>
</evidence>
<proteinExistence type="predicted"/>
<evidence type="ECO:0000313" key="2">
    <source>
        <dbReference type="Proteomes" id="UP000267003"/>
    </source>
</evidence>
<dbReference type="InterPro" id="IPR038712">
    <property type="entry name" value="PixA-like_sf"/>
</dbReference>
<organism evidence="1 2">
    <name type="scientific">Corallococcus aberystwythensis</name>
    <dbReference type="NCBI Taxonomy" id="2316722"/>
    <lineage>
        <taxon>Bacteria</taxon>
        <taxon>Pseudomonadati</taxon>
        <taxon>Myxococcota</taxon>
        <taxon>Myxococcia</taxon>
        <taxon>Myxococcales</taxon>
        <taxon>Cystobacterineae</taxon>
        <taxon>Myxococcaceae</taxon>
        <taxon>Corallococcus</taxon>
    </lineage>
</organism>
<sequence>MAQDSGFIDVLTVVDVDKVISKYHPNASADEPGVSISDCVYMLVRRDEAVGAEAIPELTFAAKTSDTLRWRLASLTLNTRYSAVLYKMRVSGNPDCITRPQPLVSNIKVPVPEVSGGQSSGFNTQDYVDFFLQSTALSPTATVPNQKVTYQLYVQITDNQGNKVGTYSWDPYITITT</sequence>
<dbReference type="EMBL" id="RAWK01000035">
    <property type="protein sequence ID" value="RKH71282.1"/>
    <property type="molecule type" value="Genomic_DNA"/>
</dbReference>
<reference evidence="2" key="1">
    <citation type="submission" date="2018-09" db="EMBL/GenBank/DDBJ databases">
        <authorList>
            <person name="Livingstone P.G."/>
            <person name="Whitworth D.E."/>
        </authorList>
    </citation>
    <scope>NUCLEOTIDE SEQUENCE [LARGE SCALE GENOMIC DNA]</scope>
    <source>
        <strain evidence="2">AB050A</strain>
    </source>
</reference>
<accession>A0A3A8R298</accession>
<protein>
    <recommendedName>
        <fullName evidence="3">Inclusion body protein</fullName>
    </recommendedName>
</protein>
<dbReference type="RefSeq" id="WP_120554726.1">
    <property type="nucleotide sequence ID" value="NZ_RAWK01000035.1"/>
</dbReference>
<dbReference type="InterPro" id="IPR021087">
    <property type="entry name" value="Uncharacterised_PixA/AidA"/>
</dbReference>
<dbReference type="OrthoDB" id="5384436at2"/>
<dbReference type="Gene3D" id="2.60.40.3910">
    <property type="entry name" value="Inclusion body protein"/>
    <property type="match status" value="1"/>
</dbReference>
<dbReference type="AlphaFoldDB" id="A0A3A8R298"/>
<dbReference type="Proteomes" id="UP000267003">
    <property type="component" value="Unassembled WGS sequence"/>
</dbReference>